<accession>A0A367LIL8</accession>
<gene>
    <name evidence="2" type="ORF">L249_5993</name>
</gene>
<evidence type="ECO:0000313" key="3">
    <source>
        <dbReference type="Proteomes" id="UP000253664"/>
    </source>
</evidence>
<feature type="region of interest" description="Disordered" evidence="1">
    <location>
        <begin position="145"/>
        <end position="168"/>
    </location>
</feature>
<evidence type="ECO:0000313" key="2">
    <source>
        <dbReference type="EMBL" id="RCI14250.1"/>
    </source>
</evidence>
<feature type="non-terminal residue" evidence="2">
    <location>
        <position position="214"/>
    </location>
</feature>
<organism evidence="2 3">
    <name type="scientific">Ophiocordyceps polyrhachis-furcata BCC 54312</name>
    <dbReference type="NCBI Taxonomy" id="1330021"/>
    <lineage>
        <taxon>Eukaryota</taxon>
        <taxon>Fungi</taxon>
        <taxon>Dikarya</taxon>
        <taxon>Ascomycota</taxon>
        <taxon>Pezizomycotina</taxon>
        <taxon>Sordariomycetes</taxon>
        <taxon>Hypocreomycetidae</taxon>
        <taxon>Hypocreales</taxon>
        <taxon>Ophiocordycipitaceae</taxon>
        <taxon>Ophiocordyceps</taxon>
    </lineage>
</organism>
<evidence type="ECO:0000256" key="1">
    <source>
        <dbReference type="SAM" id="MobiDB-lite"/>
    </source>
</evidence>
<feature type="non-terminal residue" evidence="2">
    <location>
        <position position="1"/>
    </location>
</feature>
<reference evidence="2 3" key="1">
    <citation type="journal article" date="2015" name="BMC Genomics">
        <title>Insights from the genome of Ophiocordyceps polyrhachis-furcata to pathogenicity and host specificity in insect fungi.</title>
        <authorList>
            <person name="Wichadakul D."/>
            <person name="Kobmoo N."/>
            <person name="Ingsriswang S."/>
            <person name="Tangphatsornruang S."/>
            <person name="Chantasingh D."/>
            <person name="Luangsa-ard J.J."/>
            <person name="Eurwilaichitr L."/>
        </authorList>
    </citation>
    <scope>NUCLEOTIDE SEQUENCE [LARGE SCALE GENOMIC DNA]</scope>
    <source>
        <strain evidence="2 3">BCC 54312</strain>
    </source>
</reference>
<dbReference type="OrthoDB" id="4927418at2759"/>
<protein>
    <submittedName>
        <fullName evidence="2">Uncharacterized protein</fullName>
    </submittedName>
</protein>
<keyword evidence="3" id="KW-1185">Reference proteome</keyword>
<feature type="compositionally biased region" description="Pro residues" evidence="1">
    <location>
        <begin position="148"/>
        <end position="161"/>
    </location>
</feature>
<sequence length="214" mass="23218">CIAYSYFPARYKESNVIVLRKAGKSPEVLRTPRGYRPISLLNTVGKLTALIRSYLTSRSSRLKVASRLSKPFDIERGSELLYFIRARIANTSTLTLDSSVIVPTQEARMLSRLLLFDLGPLRDQADLTRGRLGPRLGVPVATRVAARSPPPGLSSPPPPAAATPSSTNTLSFSTTTSSLYLLASTSIISLLLLLLRLRGADPIRLAPSPPSIFS</sequence>
<comment type="caution">
    <text evidence="2">The sequence shown here is derived from an EMBL/GenBank/DDBJ whole genome shotgun (WGS) entry which is preliminary data.</text>
</comment>
<dbReference type="EMBL" id="LKCN02000004">
    <property type="protein sequence ID" value="RCI14250.1"/>
    <property type="molecule type" value="Genomic_DNA"/>
</dbReference>
<proteinExistence type="predicted"/>
<dbReference type="Proteomes" id="UP000253664">
    <property type="component" value="Unassembled WGS sequence"/>
</dbReference>
<name>A0A367LIL8_9HYPO</name>
<dbReference type="AlphaFoldDB" id="A0A367LIL8"/>